<keyword evidence="2" id="KW-1185">Reference proteome</keyword>
<evidence type="ECO:0000313" key="2">
    <source>
        <dbReference type="Proteomes" id="UP001241377"/>
    </source>
</evidence>
<accession>A0ACC2W798</accession>
<proteinExistence type="predicted"/>
<gene>
    <name evidence="1" type="ORF">QFC19_002939</name>
</gene>
<comment type="caution">
    <text evidence="1">The sequence shown here is derived from an EMBL/GenBank/DDBJ whole genome shotgun (WGS) entry which is preliminary data.</text>
</comment>
<sequence>MSTRPISHFGQVLNSVKKQPSSATPNHRQRSTPTNWPLQGKLIFKKPDLPRLPSSPIVIDDESMPVQETADSWERDEFFLSDHGARDPYDETYRPIQQDLVEDSEDETMEHTMRKTRHQPQRMASTRKPEARDQAILSPTAMGMWTPPDSNTRARRTGERVNGGGGTSTKGKEKAQTPATSDPVNIPVLGDPTTKSSSSVTPLGRTRTEMYVALSPLTENTSAARHSRTTSLAASTSGKGSREGAEQVRPWLSKRTAETKPTQKRSVQTKMTTFVSEGSSVPFSSTHHLNTTRGGHGDVHMVSAPSHDFMDDDVFEQQSVCFVKRKINAPADEMSTSARSKQHAPSGIPKPARPLPQRKKRKSGELSTSSDEAIQAEVQTTSSDTVGQSREDLTSRLKAHKRFKFQNHQQENARKLLSDDRMDATSSLTSLSKEPSSEVDDVAGQEVVKSGLKVVKGRPGRAMNVLYSSDVEQDLPVQEDAVAAGVHEEELPFQQTLSTTQSSIVPDSQPWYHMLLPDLNKSHGIDKEPQEQNDRSSNMILRKDQTTAQEPLSNTQPEDHAIPGPSVPVTLERQEAYDTGDGRSTNGMGSFRRPLMQEESRTFPFDFSLQSHLAVVDGTPTESSGGSISSLSQPTHKTPDKGTKIQLREKYFVCLFSNIVQAGKEFHLVKVGGTGT</sequence>
<name>A0ACC2W798_9TREE</name>
<evidence type="ECO:0000313" key="1">
    <source>
        <dbReference type="EMBL" id="KAJ9107069.1"/>
    </source>
</evidence>
<protein>
    <submittedName>
        <fullName evidence="1">Uncharacterized protein</fullName>
    </submittedName>
</protein>
<dbReference type="Proteomes" id="UP001241377">
    <property type="component" value="Unassembled WGS sequence"/>
</dbReference>
<dbReference type="EMBL" id="JASBWR010000026">
    <property type="protein sequence ID" value="KAJ9107069.1"/>
    <property type="molecule type" value="Genomic_DNA"/>
</dbReference>
<organism evidence="1 2">
    <name type="scientific">Naganishia cerealis</name>
    <dbReference type="NCBI Taxonomy" id="610337"/>
    <lineage>
        <taxon>Eukaryota</taxon>
        <taxon>Fungi</taxon>
        <taxon>Dikarya</taxon>
        <taxon>Basidiomycota</taxon>
        <taxon>Agaricomycotina</taxon>
        <taxon>Tremellomycetes</taxon>
        <taxon>Filobasidiales</taxon>
        <taxon>Filobasidiaceae</taxon>
        <taxon>Naganishia</taxon>
    </lineage>
</organism>
<reference evidence="1" key="1">
    <citation type="submission" date="2023-04" db="EMBL/GenBank/DDBJ databases">
        <title>Draft Genome sequencing of Naganishia species isolated from polar environments using Oxford Nanopore Technology.</title>
        <authorList>
            <person name="Leo P."/>
            <person name="Venkateswaran K."/>
        </authorList>
    </citation>
    <scope>NUCLEOTIDE SEQUENCE</scope>
    <source>
        <strain evidence="1">MNA-CCFEE 5261</strain>
    </source>
</reference>